<proteinExistence type="inferred from homology"/>
<evidence type="ECO:0000313" key="10">
    <source>
        <dbReference type="Proteomes" id="UP000094526"/>
    </source>
</evidence>
<accession>A0A1C1CZZ7</accession>
<dbReference type="PANTHER" id="PTHR42940">
    <property type="entry name" value="ALCOHOL DEHYDROGENASE 1-RELATED"/>
    <property type="match status" value="1"/>
</dbReference>
<organism evidence="9 10">
    <name type="scientific">Cladophialophora carrionii</name>
    <dbReference type="NCBI Taxonomy" id="86049"/>
    <lineage>
        <taxon>Eukaryota</taxon>
        <taxon>Fungi</taxon>
        <taxon>Dikarya</taxon>
        <taxon>Ascomycota</taxon>
        <taxon>Pezizomycotina</taxon>
        <taxon>Eurotiomycetes</taxon>
        <taxon>Chaetothyriomycetidae</taxon>
        <taxon>Chaetothyriales</taxon>
        <taxon>Herpotrichiellaceae</taxon>
        <taxon>Cladophialophora</taxon>
    </lineage>
</organism>
<dbReference type="SMART" id="SM00829">
    <property type="entry name" value="PKS_ER"/>
    <property type="match status" value="1"/>
</dbReference>
<dbReference type="GO" id="GO:0004022">
    <property type="term" value="F:alcohol dehydrogenase (NAD+) activity"/>
    <property type="evidence" value="ECO:0007669"/>
    <property type="project" value="TreeGrafter"/>
</dbReference>
<gene>
    <name evidence="9" type="primary">adh</name>
    <name evidence="9" type="ORF">CLCR_00172</name>
</gene>
<evidence type="ECO:0000256" key="6">
    <source>
        <dbReference type="ARBA" id="ARBA00023027"/>
    </source>
</evidence>
<evidence type="ECO:0000256" key="3">
    <source>
        <dbReference type="ARBA" id="ARBA00022723"/>
    </source>
</evidence>
<dbReference type="GO" id="GO:0008270">
    <property type="term" value="F:zinc ion binding"/>
    <property type="evidence" value="ECO:0007669"/>
    <property type="project" value="InterPro"/>
</dbReference>
<dbReference type="PANTHER" id="PTHR42940:SF2">
    <property type="entry name" value="DEHYDROGENASE FAMILY OXIDOREDUCTASE, PUTATIVE (JCVI)-RELATED"/>
    <property type="match status" value="1"/>
</dbReference>
<evidence type="ECO:0000256" key="4">
    <source>
        <dbReference type="ARBA" id="ARBA00022833"/>
    </source>
</evidence>
<name>A0A1C1CZZ7_9EURO</name>
<evidence type="ECO:0000256" key="2">
    <source>
        <dbReference type="ARBA" id="ARBA00008072"/>
    </source>
</evidence>
<dbReference type="CDD" id="cd08297">
    <property type="entry name" value="CAD3"/>
    <property type="match status" value="1"/>
</dbReference>
<reference evidence="10" key="1">
    <citation type="submission" date="2015-07" db="EMBL/GenBank/DDBJ databases">
        <authorList>
            <person name="Teixeira M.M."/>
            <person name="Souza R.C."/>
            <person name="Almeida L.G."/>
            <person name="Vicente V.A."/>
            <person name="de Hoog S."/>
            <person name="Bocca A.L."/>
            <person name="de Almeida S.R."/>
            <person name="Vasconcelos A.T."/>
            <person name="Felipe M.S."/>
        </authorList>
    </citation>
    <scope>NUCLEOTIDE SEQUENCE [LARGE SCALE GENOMIC DNA]</scope>
    <source>
        <strain evidence="10">KSF</strain>
    </source>
</reference>
<keyword evidence="6" id="KW-0520">NAD</keyword>
<dbReference type="InterPro" id="IPR036291">
    <property type="entry name" value="NAD(P)-bd_dom_sf"/>
</dbReference>
<evidence type="ECO:0000256" key="1">
    <source>
        <dbReference type="ARBA" id="ARBA00001947"/>
    </source>
</evidence>
<dbReference type="InterPro" id="IPR013154">
    <property type="entry name" value="ADH-like_N"/>
</dbReference>
<comment type="caution">
    <text evidence="9">The sequence shown here is derived from an EMBL/GenBank/DDBJ whole genome shotgun (WGS) entry which is preliminary data.</text>
</comment>
<dbReference type="GO" id="GO:0005737">
    <property type="term" value="C:cytoplasm"/>
    <property type="evidence" value="ECO:0007669"/>
    <property type="project" value="TreeGrafter"/>
</dbReference>
<feature type="domain" description="Enoyl reductase (ER)" evidence="8">
    <location>
        <begin position="20"/>
        <end position="353"/>
    </location>
</feature>
<dbReference type="STRING" id="86049.A0A1C1CZZ7"/>
<evidence type="ECO:0000259" key="8">
    <source>
        <dbReference type="SMART" id="SM00829"/>
    </source>
</evidence>
<evidence type="ECO:0000256" key="7">
    <source>
        <dbReference type="RuleBase" id="RU361277"/>
    </source>
</evidence>
<dbReference type="InterPro" id="IPR020843">
    <property type="entry name" value="ER"/>
</dbReference>
<comment type="similarity">
    <text evidence="2 7">Belongs to the zinc-containing alcohol dehydrogenase family.</text>
</comment>
<dbReference type="InterPro" id="IPR002328">
    <property type="entry name" value="ADH_Zn_CS"/>
</dbReference>
<evidence type="ECO:0000313" key="9">
    <source>
        <dbReference type="EMBL" id="OCT54124.1"/>
    </source>
</evidence>
<evidence type="ECO:0000256" key="5">
    <source>
        <dbReference type="ARBA" id="ARBA00023002"/>
    </source>
</evidence>
<keyword evidence="5" id="KW-0560">Oxidoreductase</keyword>
<keyword evidence="4 7" id="KW-0862">Zinc</keyword>
<dbReference type="VEuPathDB" id="FungiDB:G647_02574"/>
<dbReference type="InterPro" id="IPR013149">
    <property type="entry name" value="ADH-like_C"/>
</dbReference>
<dbReference type="VEuPathDB" id="FungiDB:CLCR_00172"/>
<dbReference type="SUPFAM" id="SSF50129">
    <property type="entry name" value="GroES-like"/>
    <property type="match status" value="1"/>
</dbReference>
<dbReference type="Gene3D" id="3.40.50.720">
    <property type="entry name" value="NAD(P)-binding Rossmann-like Domain"/>
    <property type="match status" value="1"/>
</dbReference>
<dbReference type="OrthoDB" id="1879366at2759"/>
<sequence length="357" mass="38419">MASSIPTTQTAAWLEKPQPGARFQIRNDIEVPTPGEGDVLVKLEYTGFCHSDVHSAYGETPMSTDIAGHEGVGHVVKLGQNAPGELLNAKVGVRWQYSTCGSCEICDVNPTACPNQVNSGRNTRGTFQRKDRFRPRVLEQAHRLTGTIAEYIIAPAKHVTRIPADLKAEIAAPLLCAGLTLYSAIAKARLRPGDWLVIPGAGGGLGHIGVQIAAKRGYKVIAIDSGESKRALCLKLGASAFLDFKKDAVEDEVKRLTNGFGAHATIVTAGIDAAYEQAFKLIRNYGTLLTCSDTRVGLTVVGSSVGTDAEMQELLQMAVKGEVVPQIAVYPFEEINAVMEKLVRFEIEGRVVLRIPQ</sequence>
<dbReference type="SUPFAM" id="SSF51735">
    <property type="entry name" value="NAD(P)-binding Rossmann-fold domains"/>
    <property type="match status" value="1"/>
</dbReference>
<dbReference type="EMBL" id="LGRB01000006">
    <property type="protein sequence ID" value="OCT54124.1"/>
    <property type="molecule type" value="Genomic_DNA"/>
</dbReference>
<keyword evidence="10" id="KW-1185">Reference proteome</keyword>
<dbReference type="Gene3D" id="3.90.180.10">
    <property type="entry name" value="Medium-chain alcohol dehydrogenases, catalytic domain"/>
    <property type="match status" value="1"/>
</dbReference>
<dbReference type="InterPro" id="IPR011032">
    <property type="entry name" value="GroES-like_sf"/>
</dbReference>
<dbReference type="PROSITE" id="PS00059">
    <property type="entry name" value="ADH_ZINC"/>
    <property type="match status" value="1"/>
</dbReference>
<protein>
    <submittedName>
        <fullName evidence="9">Alcohol dehydrogenase</fullName>
    </submittedName>
</protein>
<dbReference type="Proteomes" id="UP000094526">
    <property type="component" value="Unassembled WGS sequence"/>
</dbReference>
<comment type="cofactor">
    <cofactor evidence="1 7">
        <name>Zn(2+)</name>
        <dbReference type="ChEBI" id="CHEBI:29105"/>
    </cofactor>
</comment>
<dbReference type="FunFam" id="3.40.50.720:FF:000039">
    <property type="entry name" value="Alcohol dehydrogenase AdhP"/>
    <property type="match status" value="1"/>
</dbReference>
<dbReference type="AlphaFoldDB" id="A0A1C1CZZ7"/>
<keyword evidence="3 7" id="KW-0479">Metal-binding</keyword>
<dbReference type="Pfam" id="PF08240">
    <property type="entry name" value="ADH_N"/>
    <property type="match status" value="1"/>
</dbReference>
<dbReference type="Pfam" id="PF00107">
    <property type="entry name" value="ADH_zinc_N"/>
    <property type="match status" value="1"/>
</dbReference>